<name>A0A0E9WWH1_ANGAN</name>
<accession>A0A0E9WWH1</accession>
<organism evidence="1">
    <name type="scientific">Anguilla anguilla</name>
    <name type="common">European freshwater eel</name>
    <name type="synonym">Muraena anguilla</name>
    <dbReference type="NCBI Taxonomy" id="7936"/>
    <lineage>
        <taxon>Eukaryota</taxon>
        <taxon>Metazoa</taxon>
        <taxon>Chordata</taxon>
        <taxon>Craniata</taxon>
        <taxon>Vertebrata</taxon>
        <taxon>Euteleostomi</taxon>
        <taxon>Actinopterygii</taxon>
        <taxon>Neopterygii</taxon>
        <taxon>Teleostei</taxon>
        <taxon>Anguilliformes</taxon>
        <taxon>Anguillidae</taxon>
        <taxon>Anguilla</taxon>
    </lineage>
</organism>
<dbReference type="EMBL" id="GBXM01014799">
    <property type="protein sequence ID" value="JAH93778.1"/>
    <property type="molecule type" value="Transcribed_RNA"/>
</dbReference>
<dbReference type="AlphaFoldDB" id="A0A0E9WWH1"/>
<evidence type="ECO:0000313" key="1">
    <source>
        <dbReference type="EMBL" id="JAH93778.1"/>
    </source>
</evidence>
<sequence length="66" mass="7403">MAKVEFVLLRGAWSDCRSSVVFQGANISLLRSLKSLQRRRGLEPRLRVQLAQAKVAMVKAALYSLD</sequence>
<proteinExistence type="predicted"/>
<reference evidence="1" key="2">
    <citation type="journal article" date="2015" name="Fish Shellfish Immunol.">
        <title>Early steps in the European eel (Anguilla anguilla)-Vibrio vulnificus interaction in the gills: Role of the RtxA13 toxin.</title>
        <authorList>
            <person name="Callol A."/>
            <person name="Pajuelo D."/>
            <person name="Ebbesson L."/>
            <person name="Teles M."/>
            <person name="MacKenzie S."/>
            <person name="Amaro C."/>
        </authorList>
    </citation>
    <scope>NUCLEOTIDE SEQUENCE</scope>
</reference>
<protein>
    <submittedName>
        <fullName evidence="1">Uncharacterized protein</fullName>
    </submittedName>
</protein>
<reference evidence="1" key="1">
    <citation type="submission" date="2014-11" db="EMBL/GenBank/DDBJ databases">
        <authorList>
            <person name="Amaro Gonzalez C."/>
        </authorList>
    </citation>
    <scope>NUCLEOTIDE SEQUENCE</scope>
</reference>